<feature type="compositionally biased region" description="Basic and acidic residues" evidence="1">
    <location>
        <begin position="39"/>
        <end position="48"/>
    </location>
</feature>
<name>A0ABY9JYS2_9BACI</name>
<organism evidence="2 3">
    <name type="scientific">Bacillus carboniphilus</name>
    <dbReference type="NCBI Taxonomy" id="86663"/>
    <lineage>
        <taxon>Bacteria</taxon>
        <taxon>Bacillati</taxon>
        <taxon>Bacillota</taxon>
        <taxon>Bacilli</taxon>
        <taxon>Bacillales</taxon>
        <taxon>Bacillaceae</taxon>
        <taxon>Bacillus</taxon>
    </lineage>
</organism>
<dbReference type="RefSeq" id="WP_226538507.1">
    <property type="nucleotide sequence ID" value="NZ_CP129013.1"/>
</dbReference>
<keyword evidence="3" id="KW-1185">Reference proteome</keyword>
<reference evidence="2 3" key="1">
    <citation type="submission" date="2023-06" db="EMBL/GenBank/DDBJ databases">
        <title>Five Gram-positive bacteria isolated from mangrove sediments in Shenzhen, Guangdong, China.</title>
        <authorList>
            <person name="Yu S."/>
            <person name="Zheng W."/>
            <person name="Huang Y."/>
        </authorList>
    </citation>
    <scope>NUCLEOTIDE SEQUENCE [LARGE SCALE GENOMIC DNA]</scope>
    <source>
        <strain evidence="2 3">SaN35-3</strain>
    </source>
</reference>
<accession>A0ABY9JYS2</accession>
<feature type="compositionally biased region" description="Basic residues" evidence="1">
    <location>
        <begin position="1"/>
        <end position="11"/>
    </location>
</feature>
<evidence type="ECO:0000313" key="3">
    <source>
        <dbReference type="Proteomes" id="UP001197974"/>
    </source>
</evidence>
<dbReference type="Proteomes" id="UP001197974">
    <property type="component" value="Chromosome"/>
</dbReference>
<gene>
    <name evidence="2" type="ORF">LC087_06040</name>
</gene>
<evidence type="ECO:0000313" key="2">
    <source>
        <dbReference type="EMBL" id="WLR43697.1"/>
    </source>
</evidence>
<feature type="region of interest" description="Disordered" evidence="1">
    <location>
        <begin position="1"/>
        <end position="48"/>
    </location>
</feature>
<evidence type="ECO:0000256" key="1">
    <source>
        <dbReference type="SAM" id="MobiDB-lite"/>
    </source>
</evidence>
<dbReference type="EMBL" id="CP129013">
    <property type="protein sequence ID" value="WLR43697.1"/>
    <property type="molecule type" value="Genomic_DNA"/>
</dbReference>
<sequence>MSRGQHFKHKTKSNEKNQSNVQSKHPKRIETDINFEQNQKIENKDINN</sequence>
<protein>
    <submittedName>
        <fullName evidence="2">Uncharacterized protein</fullName>
    </submittedName>
</protein>
<proteinExistence type="predicted"/>